<comment type="caution">
    <text evidence="2">The sequence shown here is derived from an EMBL/GenBank/DDBJ whole genome shotgun (WGS) entry which is preliminary data.</text>
</comment>
<dbReference type="InterPro" id="IPR011486">
    <property type="entry name" value="BBP2"/>
</dbReference>
<evidence type="ECO:0000313" key="2">
    <source>
        <dbReference type="EMBL" id="MCV9933396.1"/>
    </source>
</evidence>
<dbReference type="EMBL" id="JAOZEV010000011">
    <property type="protein sequence ID" value="MCV9933396.1"/>
    <property type="molecule type" value="Genomic_DNA"/>
</dbReference>
<feature type="chain" id="PRO_5040879832" evidence="1">
    <location>
        <begin position="20"/>
        <end position="362"/>
    </location>
</feature>
<dbReference type="Pfam" id="PF07642">
    <property type="entry name" value="BBP2"/>
    <property type="match status" value="1"/>
</dbReference>
<dbReference type="SUPFAM" id="SSF56935">
    <property type="entry name" value="Porins"/>
    <property type="match status" value="1"/>
</dbReference>
<dbReference type="RefSeq" id="WP_264287617.1">
    <property type="nucleotide sequence ID" value="NZ_JAOZEV010000011.1"/>
</dbReference>
<protein>
    <submittedName>
        <fullName evidence="2">Porin</fullName>
    </submittedName>
</protein>
<evidence type="ECO:0000256" key="1">
    <source>
        <dbReference type="SAM" id="SignalP"/>
    </source>
</evidence>
<feature type="signal peptide" evidence="1">
    <location>
        <begin position="1"/>
        <end position="19"/>
    </location>
</feature>
<dbReference type="GO" id="GO:0016020">
    <property type="term" value="C:membrane"/>
    <property type="evidence" value="ECO:0007669"/>
    <property type="project" value="InterPro"/>
</dbReference>
<keyword evidence="1" id="KW-0732">Signal</keyword>
<gene>
    <name evidence="2" type="ORF">OIU80_13980</name>
</gene>
<dbReference type="InterPro" id="IPR036998">
    <property type="entry name" value="Porin_LamB_sf"/>
</dbReference>
<proteinExistence type="predicted"/>
<accession>A0A9X2ZR53</accession>
<organism evidence="2 3">
    <name type="scientific">Flavobacterium frigoritolerans</name>
    <dbReference type="NCBI Taxonomy" id="2987686"/>
    <lineage>
        <taxon>Bacteria</taxon>
        <taxon>Pseudomonadati</taxon>
        <taxon>Bacteroidota</taxon>
        <taxon>Flavobacteriia</taxon>
        <taxon>Flavobacteriales</taxon>
        <taxon>Flavobacteriaceae</taxon>
        <taxon>Flavobacterium</taxon>
    </lineage>
</organism>
<dbReference type="AlphaFoldDB" id="A0A9X2ZR53"/>
<dbReference type="Gene3D" id="2.40.170.10">
    <property type="entry name" value="Porin, LamB type"/>
    <property type="match status" value="1"/>
</dbReference>
<sequence length="362" mass="39240">MKKVIHILALMLSSSFAFAQEQKETTDPATTFGGSADVYYKYDFSKQQNGLTSFANSQDSFELGLVSITASHKFGKASAFVDVGFGTRMIEFSYNEYNGNNEASFLIKQLLLKYDLSDDFSVTVGSFGTHFGYEVLDAVGNKNYSTSYAFSYGPFFNTGVKAQYTNGKFSAMFGITNPTDFKSAMDAGSSQKTYIGQLGYIADTGSAYFNFTSGSTNPAPGSTIVPTGDNKMHFDFVGTKAINDAFSLGFNAAYAKTTNDYDSNLGGEWFSLVGYAYYKFKDNLGLAYRVEYLDAKDAAASLGEVAGSSVFANTVSLNYKVGNMTIIPEIRLDSASEDVFLDSNSLPTGKMVFALVGATYSF</sequence>
<dbReference type="GO" id="GO:0034219">
    <property type="term" value="P:carbohydrate transmembrane transport"/>
    <property type="evidence" value="ECO:0007669"/>
    <property type="project" value="InterPro"/>
</dbReference>
<dbReference type="GO" id="GO:0015288">
    <property type="term" value="F:porin activity"/>
    <property type="evidence" value="ECO:0007669"/>
    <property type="project" value="InterPro"/>
</dbReference>
<reference evidence="2" key="1">
    <citation type="submission" date="2022-10" db="EMBL/GenBank/DDBJ databases">
        <title>Two novel species of Flavobacterium.</title>
        <authorList>
            <person name="Liu Q."/>
            <person name="Xin Y.-H."/>
        </authorList>
    </citation>
    <scope>NUCLEOTIDE SEQUENCE</scope>
    <source>
        <strain evidence="2">LS1R47</strain>
    </source>
</reference>
<keyword evidence="3" id="KW-1185">Reference proteome</keyword>
<evidence type="ECO:0000313" key="3">
    <source>
        <dbReference type="Proteomes" id="UP001151133"/>
    </source>
</evidence>
<dbReference type="Proteomes" id="UP001151133">
    <property type="component" value="Unassembled WGS sequence"/>
</dbReference>
<name>A0A9X2ZR53_9FLAO</name>